<evidence type="ECO:0000313" key="2">
    <source>
        <dbReference type="EMBL" id="OXR42308.1"/>
    </source>
</evidence>
<accession>A0A231H0F7</accession>
<dbReference type="Pfam" id="PF22302">
    <property type="entry name" value="DUF6968"/>
    <property type="match status" value="1"/>
</dbReference>
<dbReference type="EMBL" id="NGAF01000014">
    <property type="protein sequence ID" value="OXR42308.1"/>
    <property type="molecule type" value="Genomic_DNA"/>
</dbReference>
<name>A0A231H0F7_9NOCA</name>
<dbReference type="InterPro" id="IPR054241">
    <property type="entry name" value="DUF6968"/>
</dbReference>
<dbReference type="RefSeq" id="WP_094027013.1">
    <property type="nucleotide sequence ID" value="NZ_NGAF01000014.1"/>
</dbReference>
<proteinExistence type="predicted"/>
<feature type="domain" description="DUF6968" evidence="1">
    <location>
        <begin position="9"/>
        <end position="93"/>
    </location>
</feature>
<gene>
    <name evidence="2" type="ORF">B7C42_05507</name>
</gene>
<dbReference type="AlphaFoldDB" id="A0A231H0F7"/>
<evidence type="ECO:0000313" key="3">
    <source>
        <dbReference type="Proteomes" id="UP000215506"/>
    </source>
</evidence>
<sequence length="99" mass="10949">MDWKHEQIARRELQRGDTPVIVTIGRPYQEGISWFCPFRIEGLQNEPFEQAAGGADSVQALYLGMKMIDTVLNSFNADGSITWDGEADLGFPRTSVSGG</sequence>
<comment type="caution">
    <text evidence="2">The sequence shown here is derived from an EMBL/GenBank/DDBJ whole genome shotgun (WGS) entry which is preliminary data.</text>
</comment>
<organism evidence="2 3">
    <name type="scientific">Nocardia cerradoensis</name>
    <dbReference type="NCBI Taxonomy" id="85688"/>
    <lineage>
        <taxon>Bacteria</taxon>
        <taxon>Bacillati</taxon>
        <taxon>Actinomycetota</taxon>
        <taxon>Actinomycetes</taxon>
        <taxon>Mycobacteriales</taxon>
        <taxon>Nocardiaceae</taxon>
        <taxon>Nocardia</taxon>
    </lineage>
</organism>
<protein>
    <recommendedName>
        <fullName evidence="1">DUF6968 domain-containing protein</fullName>
    </recommendedName>
</protein>
<keyword evidence="3" id="KW-1185">Reference proteome</keyword>
<reference evidence="2 3" key="1">
    <citation type="submission" date="2017-07" db="EMBL/GenBank/DDBJ databases">
        <title>First draft Genome Sequence of Nocardia cerradoensis isolated from human infection.</title>
        <authorList>
            <person name="Carrasco G."/>
        </authorList>
    </citation>
    <scope>NUCLEOTIDE SEQUENCE [LARGE SCALE GENOMIC DNA]</scope>
    <source>
        <strain evidence="2 3">CNM20130759</strain>
    </source>
</reference>
<evidence type="ECO:0000259" key="1">
    <source>
        <dbReference type="Pfam" id="PF22302"/>
    </source>
</evidence>
<dbReference type="Proteomes" id="UP000215506">
    <property type="component" value="Unassembled WGS sequence"/>
</dbReference>